<dbReference type="AlphaFoldDB" id="A0A7J0FKF8"/>
<dbReference type="OrthoDB" id="436852at2759"/>
<keyword evidence="3" id="KW-1185">Reference proteome</keyword>
<dbReference type="PANTHER" id="PTHR46201:SF9">
    <property type="entry name" value="PHD FINGER PROTEIN MALE MEIOCYTE DEATH 1"/>
    <property type="match status" value="1"/>
</dbReference>
<dbReference type="PANTHER" id="PTHR46201">
    <property type="entry name" value="PHD FINGER PROTEIN MALE MEIOCYTE DEATH 1-RELATED"/>
    <property type="match status" value="1"/>
</dbReference>
<comment type="caution">
    <text evidence="2">The sequence shown here is derived from an EMBL/GenBank/DDBJ whole genome shotgun (WGS) entry which is preliminary data.</text>
</comment>
<feature type="domain" description="PHD finger protein MALE STERILITY 1-like ubiquitin-like" evidence="1">
    <location>
        <begin position="48"/>
        <end position="96"/>
    </location>
</feature>
<evidence type="ECO:0000259" key="1">
    <source>
        <dbReference type="Pfam" id="PF25565"/>
    </source>
</evidence>
<organism evidence="2 3">
    <name type="scientific">Actinidia rufa</name>
    <dbReference type="NCBI Taxonomy" id="165716"/>
    <lineage>
        <taxon>Eukaryota</taxon>
        <taxon>Viridiplantae</taxon>
        <taxon>Streptophyta</taxon>
        <taxon>Embryophyta</taxon>
        <taxon>Tracheophyta</taxon>
        <taxon>Spermatophyta</taxon>
        <taxon>Magnoliopsida</taxon>
        <taxon>eudicotyledons</taxon>
        <taxon>Gunneridae</taxon>
        <taxon>Pentapetalae</taxon>
        <taxon>asterids</taxon>
        <taxon>Ericales</taxon>
        <taxon>Actinidiaceae</taxon>
        <taxon>Actinidia</taxon>
    </lineage>
</organism>
<gene>
    <name evidence="2" type="ORF">Acr_13g0005830</name>
</gene>
<proteinExistence type="predicted"/>
<accession>A0A7J0FKF8</accession>
<name>A0A7J0FKF8_9ERIC</name>
<dbReference type="Pfam" id="PF25565">
    <property type="entry name" value="Ubiquitin_At1g33420"/>
    <property type="match status" value="1"/>
</dbReference>
<dbReference type="EMBL" id="BJWL01000013">
    <property type="protein sequence ID" value="GFY99182.1"/>
    <property type="molecule type" value="Genomic_DNA"/>
</dbReference>
<evidence type="ECO:0000313" key="3">
    <source>
        <dbReference type="Proteomes" id="UP000585474"/>
    </source>
</evidence>
<sequence length="142" mass="15860">MNEATRDFDVYNDLAILYTNVLMNYPEMESVVLASRTALDGNSSHLKSEMMRDFPLGELLVVPVNSTSDELKEAAERALRDMYCVMGRFKVNEVKLSSGTGMDFGTELRYEGGVKNWVVRCDCGAVGDDGERIVACDVWQQS</sequence>
<reference evidence="2 3" key="1">
    <citation type="submission" date="2019-07" db="EMBL/GenBank/DDBJ databases">
        <title>De Novo Assembly of kiwifruit Actinidia rufa.</title>
        <authorList>
            <person name="Sugita-Konishi S."/>
            <person name="Sato K."/>
            <person name="Mori E."/>
            <person name="Abe Y."/>
            <person name="Kisaki G."/>
            <person name="Hamano K."/>
            <person name="Suezawa K."/>
            <person name="Otani M."/>
            <person name="Fukuda T."/>
            <person name="Manabe T."/>
            <person name="Gomi K."/>
            <person name="Tabuchi M."/>
            <person name="Akimitsu K."/>
            <person name="Kataoka I."/>
        </authorList>
    </citation>
    <scope>NUCLEOTIDE SEQUENCE [LARGE SCALE GENOMIC DNA]</scope>
    <source>
        <strain evidence="3">cv. Fuchu</strain>
    </source>
</reference>
<protein>
    <recommendedName>
        <fullName evidence="1">PHD finger protein MALE STERILITY 1-like ubiquitin-like domain-containing protein</fullName>
    </recommendedName>
</protein>
<evidence type="ECO:0000313" key="2">
    <source>
        <dbReference type="EMBL" id="GFY99182.1"/>
    </source>
</evidence>
<dbReference type="InterPro" id="IPR057765">
    <property type="entry name" value="MS1-like_ubiquitin"/>
</dbReference>
<dbReference type="Proteomes" id="UP000585474">
    <property type="component" value="Unassembled WGS sequence"/>
</dbReference>